<evidence type="ECO:0000256" key="5">
    <source>
        <dbReference type="ARBA" id="ARBA00023244"/>
    </source>
</evidence>
<dbReference type="Gene3D" id="3.30.950.10">
    <property type="entry name" value="Methyltransferase, Cobalt-precorrin-4 Transmethylase, Domain 2"/>
    <property type="match status" value="1"/>
</dbReference>
<dbReference type="NCBIfam" id="TIGR01469">
    <property type="entry name" value="cobA_cysG_Cterm"/>
    <property type="match status" value="1"/>
</dbReference>
<protein>
    <recommendedName>
        <fullName evidence="1">uroporphyrinogen-III C-methyltransferase</fullName>
        <ecNumber evidence="1">2.1.1.107</ecNumber>
    </recommendedName>
</protein>
<evidence type="ECO:0000256" key="1">
    <source>
        <dbReference type="ARBA" id="ARBA00012162"/>
    </source>
</evidence>
<dbReference type="InterPro" id="IPR000878">
    <property type="entry name" value="4pyrrol_Mease"/>
</dbReference>
<dbReference type="EMBL" id="BQMJ01000073">
    <property type="protein sequence ID" value="GJQ15721.1"/>
    <property type="molecule type" value="Genomic_DNA"/>
</dbReference>
<evidence type="ECO:0000313" key="7">
    <source>
        <dbReference type="EMBL" id="GJQ15721.1"/>
    </source>
</evidence>
<reference evidence="7" key="2">
    <citation type="submission" date="2022-01" db="EMBL/GenBank/DDBJ databases">
        <authorList>
            <person name="Hirooka S."/>
            <person name="Miyagishima S.Y."/>
        </authorList>
    </citation>
    <scope>NUCLEOTIDE SEQUENCE</scope>
    <source>
        <strain evidence="7">NBRC 102759</strain>
    </source>
</reference>
<dbReference type="InterPro" id="IPR050161">
    <property type="entry name" value="Siro_Cobalamin_biosynth"/>
</dbReference>
<dbReference type="InterPro" id="IPR006366">
    <property type="entry name" value="CobA/CysG_C"/>
</dbReference>
<dbReference type="CDD" id="cd11642">
    <property type="entry name" value="SUMT"/>
    <property type="match status" value="1"/>
</dbReference>
<dbReference type="InterPro" id="IPR014776">
    <property type="entry name" value="4pyrrole_Mease_sub2"/>
</dbReference>
<gene>
    <name evidence="7" type="ORF">GpartN1_g7512.t1</name>
</gene>
<keyword evidence="2" id="KW-0489">Methyltransferase</keyword>
<dbReference type="PANTHER" id="PTHR45790">
    <property type="entry name" value="SIROHEME SYNTHASE-RELATED"/>
    <property type="match status" value="1"/>
</dbReference>
<evidence type="ECO:0000256" key="2">
    <source>
        <dbReference type="ARBA" id="ARBA00022603"/>
    </source>
</evidence>
<proteinExistence type="predicted"/>
<accession>A0A9C7Q652</accession>
<evidence type="ECO:0000256" key="3">
    <source>
        <dbReference type="ARBA" id="ARBA00022679"/>
    </source>
</evidence>
<sequence>MFCGFTSCSSFQHLSCFSHSLCCFSSGGCSFVIALRYYRHSNCRRRNYKSIILCQRKTQGQIVFVGAGPGGKEWLTWAAVKELRKAQVVLYDHLVDKETLKICNKQCEQVEVGKAIHSSHDNRVLQKDIHDLLEYYYRRGKYIVRLKGGDPGIFGRLADEIEYIKNFGGRYRLIPGISSALAAPLLAGIPLTHKDWSKSLTITTGHDLSQLDFKLLAKLDTLVFVMGTRTLSEIAQRLLENGKSSDTLVAVIYNAGMCHQHEDFGTLKDWALGNLKAQFQPGTVVIGRIVKYAFAKQGDVSQ</sequence>
<evidence type="ECO:0000256" key="4">
    <source>
        <dbReference type="ARBA" id="ARBA00022691"/>
    </source>
</evidence>
<keyword evidence="3" id="KW-0808">Transferase</keyword>
<dbReference type="InterPro" id="IPR035996">
    <property type="entry name" value="4pyrrol_Methylase_sf"/>
</dbReference>
<dbReference type="InterPro" id="IPR014777">
    <property type="entry name" value="4pyrrole_Mease_sub1"/>
</dbReference>
<dbReference type="GO" id="GO:0019354">
    <property type="term" value="P:siroheme biosynthetic process"/>
    <property type="evidence" value="ECO:0007669"/>
    <property type="project" value="InterPro"/>
</dbReference>
<dbReference type="OrthoDB" id="508204at2759"/>
<comment type="caution">
    <text evidence="7">The sequence shown here is derived from an EMBL/GenBank/DDBJ whole genome shotgun (WGS) entry which is preliminary data.</text>
</comment>
<dbReference type="PANTHER" id="PTHR45790:SF3">
    <property type="entry name" value="S-ADENOSYL-L-METHIONINE-DEPENDENT UROPORPHYRINOGEN III METHYLTRANSFERASE, CHLOROPLASTIC"/>
    <property type="match status" value="1"/>
</dbReference>
<dbReference type="EC" id="2.1.1.107" evidence="1"/>
<reference evidence="7" key="1">
    <citation type="journal article" date="2022" name="Proc. Natl. Acad. Sci. U.S.A.">
        <title>Life cycle and functional genomics of the unicellular red alga Galdieria for elucidating algal and plant evolution and industrial use.</title>
        <authorList>
            <person name="Hirooka S."/>
            <person name="Itabashi T."/>
            <person name="Ichinose T.M."/>
            <person name="Onuma R."/>
            <person name="Fujiwara T."/>
            <person name="Yamashita S."/>
            <person name="Jong L.W."/>
            <person name="Tomita R."/>
            <person name="Iwane A.H."/>
            <person name="Miyagishima S.Y."/>
        </authorList>
    </citation>
    <scope>NUCLEOTIDE SEQUENCE</scope>
    <source>
        <strain evidence="7">NBRC 102759</strain>
    </source>
</reference>
<evidence type="ECO:0000259" key="6">
    <source>
        <dbReference type="Pfam" id="PF00590"/>
    </source>
</evidence>
<dbReference type="GO" id="GO:0032259">
    <property type="term" value="P:methylation"/>
    <property type="evidence" value="ECO:0007669"/>
    <property type="project" value="UniProtKB-KW"/>
</dbReference>
<dbReference type="FunFam" id="3.40.1010.10:FF:000001">
    <property type="entry name" value="Siroheme synthase"/>
    <property type="match status" value="1"/>
</dbReference>
<dbReference type="AlphaFoldDB" id="A0A9C7Q652"/>
<keyword evidence="4" id="KW-0949">S-adenosyl-L-methionine</keyword>
<dbReference type="Pfam" id="PF00590">
    <property type="entry name" value="TP_methylase"/>
    <property type="match status" value="1"/>
</dbReference>
<dbReference type="Gene3D" id="3.40.1010.10">
    <property type="entry name" value="Cobalt-precorrin-4 Transmethylase, Domain 1"/>
    <property type="match status" value="1"/>
</dbReference>
<keyword evidence="8" id="KW-1185">Reference proteome</keyword>
<name>A0A9C7Q652_9RHOD</name>
<dbReference type="GO" id="GO:0004851">
    <property type="term" value="F:uroporphyrin-III C-methyltransferase activity"/>
    <property type="evidence" value="ECO:0007669"/>
    <property type="project" value="UniProtKB-EC"/>
</dbReference>
<organism evidence="7 8">
    <name type="scientific">Galdieria partita</name>
    <dbReference type="NCBI Taxonomy" id="83374"/>
    <lineage>
        <taxon>Eukaryota</taxon>
        <taxon>Rhodophyta</taxon>
        <taxon>Bangiophyceae</taxon>
        <taxon>Galdieriales</taxon>
        <taxon>Galdieriaceae</taxon>
        <taxon>Galdieria</taxon>
    </lineage>
</organism>
<evidence type="ECO:0000313" key="8">
    <source>
        <dbReference type="Proteomes" id="UP001061958"/>
    </source>
</evidence>
<dbReference type="Proteomes" id="UP001061958">
    <property type="component" value="Unassembled WGS sequence"/>
</dbReference>
<dbReference type="SUPFAM" id="SSF53790">
    <property type="entry name" value="Tetrapyrrole methylase"/>
    <property type="match status" value="1"/>
</dbReference>
<dbReference type="NCBIfam" id="NF004790">
    <property type="entry name" value="PRK06136.1"/>
    <property type="match status" value="1"/>
</dbReference>
<keyword evidence="5" id="KW-0627">Porphyrin biosynthesis</keyword>
<feature type="domain" description="Tetrapyrrole methylase" evidence="6">
    <location>
        <begin position="62"/>
        <end position="268"/>
    </location>
</feature>